<dbReference type="PROSITE" id="PS51186">
    <property type="entry name" value="GNAT"/>
    <property type="match status" value="1"/>
</dbReference>
<evidence type="ECO:0000313" key="4">
    <source>
        <dbReference type="EMBL" id="MBU8544087.1"/>
    </source>
</evidence>
<feature type="domain" description="N-acetyltransferase" evidence="3">
    <location>
        <begin position="4"/>
        <end position="150"/>
    </location>
</feature>
<evidence type="ECO:0000313" key="5">
    <source>
        <dbReference type="Proteomes" id="UP000689967"/>
    </source>
</evidence>
<dbReference type="PANTHER" id="PTHR43877">
    <property type="entry name" value="AMINOALKYLPHOSPHONATE N-ACETYLTRANSFERASE-RELATED-RELATED"/>
    <property type="match status" value="1"/>
</dbReference>
<keyword evidence="2" id="KW-0012">Acyltransferase</keyword>
<dbReference type="PANTHER" id="PTHR43877:SF1">
    <property type="entry name" value="ACETYLTRANSFERASE"/>
    <property type="match status" value="1"/>
</dbReference>
<keyword evidence="5" id="KW-1185">Reference proteome</keyword>
<name>A0ABS6H5X6_9PROT</name>
<accession>A0ABS6H5X6</accession>
<protein>
    <submittedName>
        <fullName evidence="4">GNAT family N-acetyltransferase</fullName>
    </submittedName>
</protein>
<dbReference type="EMBL" id="JAERQM010000002">
    <property type="protein sequence ID" value="MBU8544087.1"/>
    <property type="molecule type" value="Genomic_DNA"/>
</dbReference>
<gene>
    <name evidence="4" type="ORF">JJQ90_10245</name>
</gene>
<evidence type="ECO:0000256" key="2">
    <source>
        <dbReference type="ARBA" id="ARBA00023315"/>
    </source>
</evidence>
<evidence type="ECO:0000256" key="1">
    <source>
        <dbReference type="ARBA" id="ARBA00022679"/>
    </source>
</evidence>
<keyword evidence="1" id="KW-0808">Transferase</keyword>
<evidence type="ECO:0000259" key="3">
    <source>
        <dbReference type="PROSITE" id="PS51186"/>
    </source>
</evidence>
<dbReference type="Pfam" id="PF00583">
    <property type="entry name" value="Acetyltransf_1"/>
    <property type="match status" value="1"/>
</dbReference>
<dbReference type="InterPro" id="IPR000182">
    <property type="entry name" value="GNAT_dom"/>
</dbReference>
<comment type="caution">
    <text evidence="4">The sequence shown here is derived from an EMBL/GenBank/DDBJ whole genome shotgun (WGS) entry which is preliminary data.</text>
</comment>
<organism evidence="4 5">
    <name type="scientific">Falsiroseomonas oleicola</name>
    <dbReference type="NCBI Taxonomy" id="2801474"/>
    <lineage>
        <taxon>Bacteria</taxon>
        <taxon>Pseudomonadati</taxon>
        <taxon>Pseudomonadota</taxon>
        <taxon>Alphaproteobacteria</taxon>
        <taxon>Acetobacterales</taxon>
        <taxon>Roseomonadaceae</taxon>
        <taxon>Falsiroseomonas</taxon>
    </lineage>
</organism>
<sequence>MAMTVIRSAMPGDLPGLLALYPHLNPGDPAPDPARAEAAWGEMLAASPLVTVIVAERYGDIVASCILIRVPNLTVGARPYAVIENVVTHAAHRCEGLGQAVLAAALEAAWAANCYKVSLATGSHQESTLRFYEKAGFTRNAKTFFEVRRI</sequence>
<reference evidence="4 5" key="1">
    <citation type="submission" date="2021-01" db="EMBL/GenBank/DDBJ databases">
        <title>Roseomonas sp. nov, a bacterium isolated from an oil production mixture in Yumen Oilfield.</title>
        <authorList>
            <person name="Wu D."/>
        </authorList>
    </citation>
    <scope>NUCLEOTIDE SEQUENCE [LARGE SCALE GENOMIC DNA]</scope>
    <source>
        <strain evidence="4 5">ROY-5-3</strain>
    </source>
</reference>
<dbReference type="Proteomes" id="UP000689967">
    <property type="component" value="Unassembled WGS sequence"/>
</dbReference>
<proteinExistence type="predicted"/>
<dbReference type="InterPro" id="IPR050832">
    <property type="entry name" value="Bact_Acetyltransf"/>
</dbReference>